<dbReference type="NCBIfam" id="TIGR01850">
    <property type="entry name" value="argC"/>
    <property type="match status" value="1"/>
</dbReference>
<dbReference type="PANTHER" id="PTHR32338">
    <property type="entry name" value="N-ACETYL-GAMMA-GLUTAMYL-PHOSPHATE REDUCTASE, CHLOROPLASTIC-RELATED-RELATED"/>
    <property type="match status" value="1"/>
</dbReference>
<dbReference type="InterPro" id="IPR000706">
    <property type="entry name" value="AGPR_type-1"/>
</dbReference>
<keyword evidence="2 7" id="KW-0055">Arginine biosynthesis</keyword>
<feature type="active site" evidence="7">
    <location>
        <position position="157"/>
    </location>
</feature>
<dbReference type="GO" id="GO:0003942">
    <property type="term" value="F:N-acetyl-gamma-glutamyl-phosphate reductase activity"/>
    <property type="evidence" value="ECO:0007669"/>
    <property type="project" value="UniProtKB-UniRule"/>
</dbReference>
<dbReference type="InterPro" id="IPR036291">
    <property type="entry name" value="NAD(P)-bd_dom_sf"/>
</dbReference>
<dbReference type="Gene3D" id="3.40.50.720">
    <property type="entry name" value="NAD(P)-binding Rossmann-like Domain"/>
    <property type="match status" value="1"/>
</dbReference>
<dbReference type="SMART" id="SM00859">
    <property type="entry name" value="Semialdhyde_dh"/>
    <property type="match status" value="1"/>
</dbReference>
<evidence type="ECO:0000259" key="8">
    <source>
        <dbReference type="SMART" id="SM00859"/>
    </source>
</evidence>
<evidence type="ECO:0000256" key="5">
    <source>
        <dbReference type="ARBA" id="ARBA00023002"/>
    </source>
</evidence>
<comment type="subcellular location">
    <subcellularLocation>
        <location evidence="7">Cytoplasm</location>
    </subcellularLocation>
</comment>
<dbReference type="HAMAP" id="MF_00150">
    <property type="entry name" value="ArgC_type1"/>
    <property type="match status" value="1"/>
</dbReference>
<dbReference type="Pfam" id="PF01118">
    <property type="entry name" value="Semialdhyde_dh"/>
    <property type="match status" value="1"/>
</dbReference>
<dbReference type="KEGG" id="nti:DNFV4_02656"/>
<accession>A0AA86N004</accession>
<dbReference type="GO" id="GO:0070401">
    <property type="term" value="F:NADP+ binding"/>
    <property type="evidence" value="ECO:0007669"/>
    <property type="project" value="InterPro"/>
</dbReference>
<keyword evidence="7" id="KW-0963">Cytoplasm</keyword>
<name>A0AA86N004_9BACT</name>
<keyword evidence="4 7" id="KW-0521">NADP</keyword>
<proteinExistence type="inferred from homology"/>
<dbReference type="Pfam" id="PF22698">
    <property type="entry name" value="Semialdhyde_dhC_1"/>
    <property type="match status" value="1"/>
</dbReference>
<dbReference type="CDD" id="cd23934">
    <property type="entry name" value="AGPR_1_C"/>
    <property type="match status" value="1"/>
</dbReference>
<evidence type="ECO:0000256" key="6">
    <source>
        <dbReference type="ARBA" id="ARBA00050557"/>
    </source>
</evidence>
<keyword evidence="3 7" id="KW-0028">Amino-acid biosynthesis</keyword>
<comment type="function">
    <text evidence="7">Catalyzes the NADPH-dependent reduction of N-acetyl-5-glutamyl phosphate to yield N-acetyl-L-glutamate 5-semialdehyde.</text>
</comment>
<reference evidence="9" key="1">
    <citation type="submission" date="2022-10" db="EMBL/GenBank/DDBJ databases">
        <authorList>
            <person name="Koch H."/>
        </authorList>
    </citation>
    <scope>NUCLEOTIDE SEQUENCE</scope>
    <source>
        <strain evidence="9">DNF</strain>
    </source>
</reference>
<dbReference type="RefSeq" id="WP_289268968.1">
    <property type="nucleotide sequence ID" value="NZ_OX365700.1"/>
</dbReference>
<organism evidence="9 10">
    <name type="scientific">Nitrospira tepida</name>
    <dbReference type="NCBI Taxonomy" id="2973512"/>
    <lineage>
        <taxon>Bacteria</taxon>
        <taxon>Pseudomonadati</taxon>
        <taxon>Nitrospirota</taxon>
        <taxon>Nitrospiria</taxon>
        <taxon>Nitrospirales</taxon>
        <taxon>Nitrospiraceae</taxon>
        <taxon>Nitrospira</taxon>
    </lineage>
</organism>
<comment type="catalytic activity">
    <reaction evidence="6 7">
        <text>N-acetyl-L-glutamate 5-semialdehyde + phosphate + NADP(+) = N-acetyl-L-glutamyl 5-phosphate + NADPH + H(+)</text>
        <dbReference type="Rhea" id="RHEA:21588"/>
        <dbReference type="ChEBI" id="CHEBI:15378"/>
        <dbReference type="ChEBI" id="CHEBI:29123"/>
        <dbReference type="ChEBI" id="CHEBI:43474"/>
        <dbReference type="ChEBI" id="CHEBI:57783"/>
        <dbReference type="ChEBI" id="CHEBI:57936"/>
        <dbReference type="ChEBI" id="CHEBI:58349"/>
        <dbReference type="EC" id="1.2.1.38"/>
    </reaction>
</comment>
<dbReference type="InterPro" id="IPR000534">
    <property type="entry name" value="Semialdehyde_DH_NAD-bd"/>
</dbReference>
<sequence length="359" mass="38543">MSSSTSQKVRVAVAGASGYAGGELLRLIAAHPYLDLTVTTSEKSAGSRVSSIFPHLAGIVDLTFEALAPEALPDRADVMLLALPHTKSFDAVATCLKAGKQVVDLSADYRLREAASYPAWYQATHPYPDLLRQAVYGLPELHRAAIQRTKLVASPGCYPTAGILQFAPLAAERLIDLRSIVIDAKSGVSGAGRSPALPYHFPEAHESLEPYKIGQHRHIPEIEQELGLLAQRGTASSGPVTVTFTPHLVPMNRGILSTGYAKLTRDLDQAALRDLYATFYKGERFVRLQEGDKAANPRHVRGSNFCDLSVHLDRRTGSVVTVAALDNLVKGAAGQAIQALNIMLGYPEETGLLSAGLFP</sequence>
<evidence type="ECO:0000256" key="1">
    <source>
        <dbReference type="ARBA" id="ARBA00004862"/>
    </source>
</evidence>
<dbReference type="GO" id="GO:0051287">
    <property type="term" value="F:NAD binding"/>
    <property type="evidence" value="ECO:0007669"/>
    <property type="project" value="InterPro"/>
</dbReference>
<dbReference type="InterPro" id="IPR050085">
    <property type="entry name" value="AGPR"/>
</dbReference>
<comment type="similarity">
    <text evidence="7">Belongs to the NAGSA dehydrogenase family. Type 1 subfamily.</text>
</comment>
<dbReference type="InterPro" id="IPR058924">
    <property type="entry name" value="AGPR_dimerisation_dom"/>
</dbReference>
<keyword evidence="10" id="KW-1185">Reference proteome</keyword>
<evidence type="ECO:0000313" key="9">
    <source>
        <dbReference type="EMBL" id="CAI4032228.1"/>
    </source>
</evidence>
<evidence type="ECO:0000313" key="10">
    <source>
        <dbReference type="Proteomes" id="UP001179121"/>
    </source>
</evidence>
<dbReference type="Proteomes" id="UP001179121">
    <property type="component" value="Chromosome"/>
</dbReference>
<evidence type="ECO:0000256" key="4">
    <source>
        <dbReference type="ARBA" id="ARBA00022857"/>
    </source>
</evidence>
<protein>
    <recommendedName>
        <fullName evidence="7">N-acetyl-gamma-glutamyl-phosphate reductase</fullName>
        <shortName evidence="7">AGPR</shortName>
        <ecNumber evidence="7">1.2.1.38</ecNumber>
    </recommendedName>
    <alternativeName>
        <fullName evidence="7">N-acetyl-glutamate semialdehyde dehydrogenase</fullName>
        <shortName evidence="7">NAGSA dehydrogenase</shortName>
    </alternativeName>
</protein>
<dbReference type="CDD" id="cd17895">
    <property type="entry name" value="AGPR_1_N"/>
    <property type="match status" value="1"/>
</dbReference>
<dbReference type="FunFam" id="3.30.360.10:FF:000014">
    <property type="entry name" value="N-acetyl-gamma-glutamyl-phosphate reductase"/>
    <property type="match status" value="1"/>
</dbReference>
<dbReference type="GO" id="GO:0005737">
    <property type="term" value="C:cytoplasm"/>
    <property type="evidence" value="ECO:0007669"/>
    <property type="project" value="UniProtKB-SubCell"/>
</dbReference>
<dbReference type="PANTHER" id="PTHR32338:SF10">
    <property type="entry name" value="N-ACETYL-GAMMA-GLUTAMYL-PHOSPHATE REDUCTASE, CHLOROPLASTIC-RELATED"/>
    <property type="match status" value="1"/>
</dbReference>
<dbReference type="AlphaFoldDB" id="A0AA86N004"/>
<dbReference type="EC" id="1.2.1.38" evidence="7"/>
<feature type="domain" description="Semialdehyde dehydrogenase NAD-binding" evidence="8">
    <location>
        <begin position="10"/>
        <end position="149"/>
    </location>
</feature>
<evidence type="ECO:0000256" key="2">
    <source>
        <dbReference type="ARBA" id="ARBA00022571"/>
    </source>
</evidence>
<keyword evidence="5 7" id="KW-0560">Oxidoreductase</keyword>
<dbReference type="EMBL" id="OX365700">
    <property type="protein sequence ID" value="CAI4032228.1"/>
    <property type="molecule type" value="Genomic_DNA"/>
</dbReference>
<dbReference type="GO" id="GO:0006526">
    <property type="term" value="P:L-arginine biosynthetic process"/>
    <property type="evidence" value="ECO:0007669"/>
    <property type="project" value="UniProtKB-UniRule"/>
</dbReference>
<evidence type="ECO:0000256" key="7">
    <source>
        <dbReference type="HAMAP-Rule" id="MF_00150"/>
    </source>
</evidence>
<gene>
    <name evidence="7" type="primary">argC</name>
    <name evidence="9" type="ORF">DNFV4_02656</name>
</gene>
<dbReference type="SUPFAM" id="SSF55347">
    <property type="entry name" value="Glyceraldehyde-3-phosphate dehydrogenase-like, C-terminal domain"/>
    <property type="match status" value="1"/>
</dbReference>
<comment type="pathway">
    <text evidence="1 7">Amino-acid biosynthesis; L-arginine biosynthesis; N(2)-acetyl-L-ornithine from L-glutamate: step 3/4.</text>
</comment>
<dbReference type="Gene3D" id="3.30.360.10">
    <property type="entry name" value="Dihydrodipicolinate Reductase, domain 2"/>
    <property type="match status" value="1"/>
</dbReference>
<dbReference type="SUPFAM" id="SSF51735">
    <property type="entry name" value="NAD(P)-binding Rossmann-fold domains"/>
    <property type="match status" value="1"/>
</dbReference>
<evidence type="ECO:0000256" key="3">
    <source>
        <dbReference type="ARBA" id="ARBA00022605"/>
    </source>
</evidence>